<feature type="signal peptide" evidence="2">
    <location>
        <begin position="1"/>
        <end position="19"/>
    </location>
</feature>
<dbReference type="EMBL" id="JAPWGL010000003">
    <property type="protein sequence ID" value="MCZ4223978.1"/>
    <property type="molecule type" value="Genomic_DNA"/>
</dbReference>
<proteinExistence type="predicted"/>
<evidence type="ECO:0000256" key="1">
    <source>
        <dbReference type="SAM" id="MobiDB-lite"/>
    </source>
</evidence>
<organism evidence="3 4">
    <name type="scientific">Pedobacter rhodius</name>
    <dbReference type="NCBI Taxonomy" id="3004098"/>
    <lineage>
        <taxon>Bacteria</taxon>
        <taxon>Pseudomonadati</taxon>
        <taxon>Bacteroidota</taxon>
        <taxon>Sphingobacteriia</taxon>
        <taxon>Sphingobacteriales</taxon>
        <taxon>Sphingobacteriaceae</taxon>
        <taxon>Pedobacter</taxon>
    </lineage>
</organism>
<dbReference type="Proteomes" id="UP001144341">
    <property type="component" value="Unassembled WGS sequence"/>
</dbReference>
<keyword evidence="4" id="KW-1185">Reference proteome</keyword>
<feature type="chain" id="PRO_5045369035" description="Lipoprotein" evidence="2">
    <location>
        <begin position="20"/>
        <end position="192"/>
    </location>
</feature>
<evidence type="ECO:0008006" key="5">
    <source>
        <dbReference type="Google" id="ProtNLM"/>
    </source>
</evidence>
<feature type="region of interest" description="Disordered" evidence="1">
    <location>
        <begin position="23"/>
        <end position="44"/>
    </location>
</feature>
<evidence type="ECO:0000256" key="2">
    <source>
        <dbReference type="SAM" id="SignalP"/>
    </source>
</evidence>
<dbReference type="RefSeq" id="WP_269415773.1">
    <property type="nucleotide sequence ID" value="NZ_JAPWGL010000003.1"/>
</dbReference>
<name>A0ABT4L1L9_9SPHI</name>
<evidence type="ECO:0000313" key="3">
    <source>
        <dbReference type="EMBL" id="MCZ4223978.1"/>
    </source>
</evidence>
<sequence length="192" mass="22014">MKKLTIILLLFCAPTLVSGCKQHTPKSKEQSIQPETKKIEANTPADDEKDFRAVFKSFQKEVAAKNSKLIQKLMHFPFYTSQQQLQNGEVGSLADPVTATEFDQYSKAIYHTEVVKLLPKSTEENLSEIDDKTTEPYYQSIKKITEPKSKLYEVYIQYPESNTQAESYFAFVFGKINGKYKAVAYYAKWPVK</sequence>
<evidence type="ECO:0000313" key="4">
    <source>
        <dbReference type="Proteomes" id="UP001144341"/>
    </source>
</evidence>
<gene>
    <name evidence="3" type="ORF">O0931_11755</name>
</gene>
<keyword evidence="2" id="KW-0732">Signal</keyword>
<comment type="caution">
    <text evidence="3">The sequence shown here is derived from an EMBL/GenBank/DDBJ whole genome shotgun (WGS) entry which is preliminary data.</text>
</comment>
<protein>
    <recommendedName>
        <fullName evidence="5">Lipoprotein</fullName>
    </recommendedName>
</protein>
<reference evidence="3" key="1">
    <citation type="submission" date="2022-12" db="EMBL/GenBank/DDBJ databases">
        <title>Genome sequence of SJ11.</title>
        <authorList>
            <person name="Woo H."/>
        </authorList>
    </citation>
    <scope>NUCLEOTIDE SEQUENCE</scope>
    <source>
        <strain evidence="3">SJ11</strain>
    </source>
</reference>
<accession>A0ABT4L1L9</accession>
<dbReference type="PROSITE" id="PS51257">
    <property type="entry name" value="PROKAR_LIPOPROTEIN"/>
    <property type="match status" value="1"/>
</dbReference>